<protein>
    <submittedName>
        <fullName evidence="1">Uncharacterized protein</fullName>
    </submittedName>
</protein>
<gene>
    <name evidence="1" type="ORF">FYJ73_04875</name>
</gene>
<evidence type="ECO:0000313" key="2">
    <source>
        <dbReference type="Proteomes" id="UP000438914"/>
    </source>
</evidence>
<dbReference type="EMBL" id="VUNG01000007">
    <property type="protein sequence ID" value="MST84005.1"/>
    <property type="molecule type" value="Genomic_DNA"/>
</dbReference>
<reference evidence="1 2" key="1">
    <citation type="submission" date="2019-08" db="EMBL/GenBank/DDBJ databases">
        <title>In-depth cultivation of the pig gut microbiome towards novel bacterial diversity and tailored functional studies.</title>
        <authorList>
            <person name="Wylensek D."/>
            <person name="Hitch T.C.A."/>
            <person name="Clavel T."/>
        </authorList>
    </citation>
    <scope>NUCLEOTIDE SEQUENCE [LARGE SCALE GENOMIC DNA]</scope>
    <source>
        <strain evidence="1 2">LKV-178-WT-2A</strain>
    </source>
</reference>
<dbReference type="RefSeq" id="WP_154533586.1">
    <property type="nucleotide sequence ID" value="NZ_VUNG01000007.1"/>
</dbReference>
<dbReference type="Proteomes" id="UP000438914">
    <property type="component" value="Unassembled WGS sequence"/>
</dbReference>
<name>A0A7K0KEV9_9BACT</name>
<accession>A0A7K0KEV9</accession>
<comment type="caution">
    <text evidence="1">The sequence shown here is derived from an EMBL/GenBank/DDBJ whole genome shotgun (WGS) entry which is preliminary data.</text>
</comment>
<dbReference type="AlphaFoldDB" id="A0A7K0KEV9"/>
<proteinExistence type="predicted"/>
<sequence>MKTKKKTNPRGIRNNNPLNIRLGRSRWKGLSPRQTDPAFCQFTEMRFGLRAAFMVLRSYVTRHHLNTLEKVICRWAPPPENNPSTYLLYICQRTRWAPTKPLPPLDPESAFWPLLVEAMAEEECGKDVMTQGLLKHETVVEAYKSLTTNYP</sequence>
<organism evidence="1 2">
    <name type="scientific">Hallella mizrahii</name>
    <dbReference type="NCBI Taxonomy" id="2606637"/>
    <lineage>
        <taxon>Bacteria</taxon>
        <taxon>Pseudomonadati</taxon>
        <taxon>Bacteroidota</taxon>
        <taxon>Bacteroidia</taxon>
        <taxon>Bacteroidales</taxon>
        <taxon>Prevotellaceae</taxon>
        <taxon>Hallella</taxon>
    </lineage>
</organism>
<keyword evidence="2" id="KW-1185">Reference proteome</keyword>
<evidence type="ECO:0000313" key="1">
    <source>
        <dbReference type="EMBL" id="MST84005.1"/>
    </source>
</evidence>